<dbReference type="KEGG" id="pko:PKOR_12830"/>
<sequence length="753" mass="84854">MLSVLLAFSGCDKRNTSDSEKESFRREVVDKDPPATPLSPEESITKMQLPPGYRVELVASEPMVQEPVALAWDGNGRMYVAEMNTYMKDAQGSGQFERTSRIKLLEDTDWDGKMDKATVFVDSLLLPRAILPVGDQVLVQETNLKHIWSYRDTDGDGVADKKEMVFRNDGIDLRNLEHQNGGLLWNMDNWIYPTRDNLRYKYKDGELVADTLIDNMTGQWGITANDYGRLFFSEAGPGLPAVQIEQMPAYGALNFKDQFTPDFAVPWPVIGTIDAQGGKGALRPEDNTLNHFTSGAGQSIYRGDRMPADMKGDYFIPEPVGRIIKRGEIVNNNGKIQIQNVYQGKDWLASADMNFRPINTYTGPDGAFYIVDMYHGIIQESEWSGPGTYLYGIIQDKELYKNRGMGRIYRVVHEDFELNQKRPNLLNEPASKLITYLEHPNGWWRDNAQQLLVLRNDKSLVPTLEKIALGEKATLSEKSGPVTRIHALWTLDGMGAMNKNILFQALADADPEVRKAAVWISEIYIRQNDQEVIQKLRSIKNDPSPDVRIQLMLSLRENKTEEAQATVKYLLAANPNNEVMQASYNSFVETHRKIAEEKERIKNISPEDRELIAKGAVIYKQLCTNCHGPEGKGIQVGERMPAPPLAGSPRMQGSDRILPIEILLHGLKGPIDGVEYTDMMPSMAGQSDEWIAAVLSYVRNSSEVGNNASVIKPEEVKQVRERIKLIPGGATLQYLEVHKGYRTTERNWAKEQE</sequence>
<dbReference type="HOGENOM" id="CLU_014205_0_0_10"/>
<dbReference type="GO" id="GO:0009055">
    <property type="term" value="F:electron transfer activity"/>
    <property type="evidence" value="ECO:0007669"/>
    <property type="project" value="InterPro"/>
</dbReference>
<accession>A0A0E3UZW8</accession>
<evidence type="ECO:0000256" key="2">
    <source>
        <dbReference type="ARBA" id="ARBA00022723"/>
    </source>
</evidence>
<organism evidence="7 8">
    <name type="scientific">Pontibacter korlensis</name>
    <dbReference type="NCBI Taxonomy" id="400092"/>
    <lineage>
        <taxon>Bacteria</taxon>
        <taxon>Pseudomonadati</taxon>
        <taxon>Bacteroidota</taxon>
        <taxon>Cytophagia</taxon>
        <taxon>Cytophagales</taxon>
        <taxon>Hymenobacteraceae</taxon>
        <taxon>Pontibacter</taxon>
    </lineage>
</organism>
<protein>
    <submittedName>
        <fullName evidence="7">Cytochrome C</fullName>
    </submittedName>
</protein>
<evidence type="ECO:0000256" key="3">
    <source>
        <dbReference type="ARBA" id="ARBA00023004"/>
    </source>
</evidence>
<keyword evidence="3 4" id="KW-0408">Iron</keyword>
<dbReference type="SUPFAM" id="SSF50952">
    <property type="entry name" value="Soluble quinoprotein glucose dehydrogenase"/>
    <property type="match status" value="1"/>
</dbReference>
<dbReference type="InterPro" id="IPR016024">
    <property type="entry name" value="ARM-type_fold"/>
</dbReference>
<evidence type="ECO:0000259" key="6">
    <source>
        <dbReference type="PROSITE" id="PS51007"/>
    </source>
</evidence>
<dbReference type="PATRIC" id="fig|400092.3.peg.2801"/>
<dbReference type="AlphaFoldDB" id="A0A0E3UZW8"/>
<dbReference type="Gene3D" id="1.10.760.10">
    <property type="entry name" value="Cytochrome c-like domain"/>
    <property type="match status" value="1"/>
</dbReference>
<feature type="region of interest" description="Disordered" evidence="5">
    <location>
        <begin position="12"/>
        <end position="41"/>
    </location>
</feature>
<dbReference type="GO" id="GO:0020037">
    <property type="term" value="F:heme binding"/>
    <property type="evidence" value="ECO:0007669"/>
    <property type="project" value="InterPro"/>
</dbReference>
<evidence type="ECO:0000256" key="5">
    <source>
        <dbReference type="SAM" id="MobiDB-lite"/>
    </source>
</evidence>
<evidence type="ECO:0000256" key="1">
    <source>
        <dbReference type="ARBA" id="ARBA00022617"/>
    </source>
</evidence>
<name>A0A0E3UZW8_9BACT</name>
<dbReference type="PROSITE" id="PS51007">
    <property type="entry name" value="CYTC"/>
    <property type="match status" value="1"/>
</dbReference>
<dbReference type="SUPFAM" id="SSF46626">
    <property type="entry name" value="Cytochrome c"/>
    <property type="match status" value="1"/>
</dbReference>
<reference evidence="7 8" key="1">
    <citation type="journal article" date="2015" name="Sci. Rep.">
        <title>Unraveling adaptation of Pontibacter korlensis to radiation and infertility in desert through complete genome and comparative transcriptomic analysis.</title>
        <authorList>
            <person name="Dai J."/>
            <person name="Dai W."/>
            <person name="Qiu C."/>
            <person name="Yang Z."/>
            <person name="Zhang Y."/>
            <person name="Zhou M."/>
            <person name="Zhang L."/>
            <person name="Fang C."/>
            <person name="Gao Q."/>
            <person name="Yang Q."/>
            <person name="Li X."/>
            <person name="Wang Z."/>
            <person name="Wang Z."/>
            <person name="Jia Z."/>
            <person name="Chen X."/>
        </authorList>
    </citation>
    <scope>NUCLEOTIDE SEQUENCE [LARGE SCALE GENOMIC DNA]</scope>
    <source>
        <strain evidence="7 8">X14-1T</strain>
    </source>
</reference>
<dbReference type="Pfam" id="PF23500">
    <property type="entry name" value="DUF7133"/>
    <property type="match status" value="1"/>
</dbReference>
<gene>
    <name evidence="7" type="ORF">PKOR_12830</name>
</gene>
<dbReference type="SUPFAM" id="SSF48371">
    <property type="entry name" value="ARM repeat"/>
    <property type="match status" value="1"/>
</dbReference>
<dbReference type="InterPro" id="IPR011989">
    <property type="entry name" value="ARM-like"/>
</dbReference>
<evidence type="ECO:0000313" key="8">
    <source>
        <dbReference type="Proteomes" id="UP000033109"/>
    </source>
</evidence>
<keyword evidence="8" id="KW-1185">Reference proteome</keyword>
<dbReference type="InterPro" id="IPR011041">
    <property type="entry name" value="Quinoprot_gluc/sorb_DH_b-prop"/>
</dbReference>
<dbReference type="EMBL" id="CP009621">
    <property type="protein sequence ID" value="AKD05696.1"/>
    <property type="molecule type" value="Genomic_DNA"/>
</dbReference>
<feature type="compositionally biased region" description="Basic and acidic residues" evidence="5">
    <location>
        <begin position="12"/>
        <end position="33"/>
    </location>
</feature>
<proteinExistence type="predicted"/>
<dbReference type="GO" id="GO:0046872">
    <property type="term" value="F:metal ion binding"/>
    <property type="evidence" value="ECO:0007669"/>
    <property type="project" value="UniProtKB-KW"/>
</dbReference>
<evidence type="ECO:0000256" key="4">
    <source>
        <dbReference type="PROSITE-ProRule" id="PRU00433"/>
    </source>
</evidence>
<keyword evidence="2 4" id="KW-0479">Metal-binding</keyword>
<dbReference type="InterPro" id="IPR036909">
    <property type="entry name" value="Cyt_c-like_dom_sf"/>
</dbReference>
<feature type="domain" description="Cytochrome c" evidence="6">
    <location>
        <begin position="610"/>
        <end position="702"/>
    </location>
</feature>
<dbReference type="STRING" id="400092.PKOR_12830"/>
<evidence type="ECO:0000313" key="7">
    <source>
        <dbReference type="EMBL" id="AKD05696.1"/>
    </source>
</evidence>
<dbReference type="Proteomes" id="UP000033109">
    <property type="component" value="Chromosome"/>
</dbReference>
<dbReference type="InterPro" id="IPR009056">
    <property type="entry name" value="Cyt_c-like_dom"/>
</dbReference>
<dbReference type="PANTHER" id="PTHR33546">
    <property type="entry name" value="LARGE, MULTIFUNCTIONAL SECRETED PROTEIN-RELATED"/>
    <property type="match status" value="1"/>
</dbReference>
<keyword evidence="1 4" id="KW-0349">Heme</keyword>
<dbReference type="Gene3D" id="1.25.10.10">
    <property type="entry name" value="Leucine-rich Repeat Variant"/>
    <property type="match status" value="1"/>
</dbReference>
<dbReference type="PANTHER" id="PTHR33546:SF1">
    <property type="entry name" value="LARGE, MULTIFUNCTIONAL SECRETED PROTEIN"/>
    <property type="match status" value="1"/>
</dbReference>
<dbReference type="InterPro" id="IPR055557">
    <property type="entry name" value="DUF7133"/>
</dbReference>
<dbReference type="Pfam" id="PF00034">
    <property type="entry name" value="Cytochrom_C"/>
    <property type="match status" value="1"/>
</dbReference>